<proteinExistence type="predicted"/>
<protein>
    <recommendedName>
        <fullName evidence="3">Ubiquitin-like domain-containing protein</fullName>
    </recommendedName>
</protein>
<dbReference type="Proteomes" id="UP001497525">
    <property type="component" value="Unassembled WGS sequence"/>
</dbReference>
<evidence type="ECO:0000313" key="1">
    <source>
        <dbReference type="EMBL" id="CAL5130865.1"/>
    </source>
</evidence>
<reference evidence="1" key="1">
    <citation type="submission" date="2024-06" db="EMBL/GenBank/DDBJ databases">
        <authorList>
            <person name="Liu X."/>
            <person name="Lenzi L."/>
            <person name="Haldenby T S."/>
            <person name="Uol C."/>
        </authorList>
    </citation>
    <scope>NUCLEOTIDE SEQUENCE</scope>
</reference>
<gene>
    <name evidence="1" type="ORF">CDAUBV1_LOCUS3075</name>
</gene>
<organism evidence="1 2">
    <name type="scientific">Calicophoron daubneyi</name>
    <name type="common">Rumen fluke</name>
    <name type="synonym">Paramphistomum daubneyi</name>
    <dbReference type="NCBI Taxonomy" id="300641"/>
    <lineage>
        <taxon>Eukaryota</taxon>
        <taxon>Metazoa</taxon>
        <taxon>Spiralia</taxon>
        <taxon>Lophotrochozoa</taxon>
        <taxon>Platyhelminthes</taxon>
        <taxon>Trematoda</taxon>
        <taxon>Digenea</taxon>
        <taxon>Plagiorchiida</taxon>
        <taxon>Pronocephalata</taxon>
        <taxon>Paramphistomoidea</taxon>
        <taxon>Paramphistomidae</taxon>
        <taxon>Calicophoron</taxon>
    </lineage>
</organism>
<evidence type="ECO:0008006" key="3">
    <source>
        <dbReference type="Google" id="ProtNLM"/>
    </source>
</evidence>
<dbReference type="AlphaFoldDB" id="A0AAV2T0V2"/>
<sequence length="251" mass="28695">MKNSGSSNWERRIEKAAENDRRWYIMKSKEYLLDGAKTRSLLRQFAFWYRDNSNTFDMVLDSIPVSVDASTLLEVFRDLQVPWSIVESYVIVYFLEIDGFATITSDMLARLADTVMQKHCRGEKESDTLLSNIPISCDLVTVYARSVTSQAPGDPLHLELEMKQDNTIFHLAHRILFLLDLPVQKVVIKSDRYALTNLDESTTLGELADDGTVDLFYDYSIGNASCPLIGYDDYFIWRTVDRMVMLGKGGN</sequence>
<dbReference type="EMBL" id="CAXLJL010000077">
    <property type="protein sequence ID" value="CAL5130865.1"/>
    <property type="molecule type" value="Genomic_DNA"/>
</dbReference>
<comment type="caution">
    <text evidence="1">The sequence shown here is derived from an EMBL/GenBank/DDBJ whole genome shotgun (WGS) entry which is preliminary data.</text>
</comment>
<name>A0AAV2T0V2_CALDB</name>
<accession>A0AAV2T0V2</accession>
<evidence type="ECO:0000313" key="2">
    <source>
        <dbReference type="Proteomes" id="UP001497525"/>
    </source>
</evidence>